<keyword evidence="1" id="KW-1133">Transmembrane helix</keyword>
<dbReference type="EMBL" id="GGEC01020285">
    <property type="protein sequence ID" value="MBX00769.1"/>
    <property type="molecule type" value="Transcribed_RNA"/>
</dbReference>
<proteinExistence type="predicted"/>
<keyword evidence="1" id="KW-0812">Transmembrane</keyword>
<reference evidence="2" key="1">
    <citation type="submission" date="2018-02" db="EMBL/GenBank/DDBJ databases">
        <title>Rhizophora mucronata_Transcriptome.</title>
        <authorList>
            <person name="Meera S.P."/>
            <person name="Sreeshan A."/>
            <person name="Augustine A."/>
        </authorList>
    </citation>
    <scope>NUCLEOTIDE SEQUENCE</scope>
    <source>
        <tissue evidence="2">Leaf</tissue>
    </source>
</reference>
<evidence type="ECO:0000256" key="1">
    <source>
        <dbReference type="SAM" id="Phobius"/>
    </source>
</evidence>
<feature type="transmembrane region" description="Helical" evidence="1">
    <location>
        <begin position="12"/>
        <end position="37"/>
    </location>
</feature>
<protein>
    <submittedName>
        <fullName evidence="2">Glycerol-3-phosphate dehydrogenase SDP6-like isoform X1</fullName>
    </submittedName>
</protein>
<evidence type="ECO:0000313" key="2">
    <source>
        <dbReference type="EMBL" id="MBX00769.1"/>
    </source>
</evidence>
<sequence length="44" mass="4876">MEFDSVQSSAKIMFLFSKIIFIVSLSLYTITGTFACLGRKRPGA</sequence>
<organism evidence="2">
    <name type="scientific">Rhizophora mucronata</name>
    <name type="common">Asiatic mangrove</name>
    <dbReference type="NCBI Taxonomy" id="61149"/>
    <lineage>
        <taxon>Eukaryota</taxon>
        <taxon>Viridiplantae</taxon>
        <taxon>Streptophyta</taxon>
        <taxon>Embryophyta</taxon>
        <taxon>Tracheophyta</taxon>
        <taxon>Spermatophyta</taxon>
        <taxon>Magnoliopsida</taxon>
        <taxon>eudicotyledons</taxon>
        <taxon>Gunneridae</taxon>
        <taxon>Pentapetalae</taxon>
        <taxon>rosids</taxon>
        <taxon>fabids</taxon>
        <taxon>Malpighiales</taxon>
        <taxon>Rhizophoraceae</taxon>
        <taxon>Rhizophora</taxon>
    </lineage>
</organism>
<keyword evidence="1" id="KW-0472">Membrane</keyword>
<accession>A0A2P2K501</accession>
<dbReference type="AlphaFoldDB" id="A0A2P2K501"/>
<name>A0A2P2K501_RHIMU</name>